<sequence>MIILYVFLFFALAFILTKAADLTLESIKSISRVTGTKAFVLSALILSVATSLPELFVGITSALEGSSSLSLGNILGANITNILLVAGLSTVVAGGVVVHGEKIFHEFILAAFAGVLPLILLLDGTLGRVDGLILLVVYLAYTLSFFKKRFVEIGEHHLSGRMFFKFIKNAEEVEKKTDKSVGHLLVGIAALLFLSDLIVRVSTNIASSLSIPVFIVGLLLLSVGTTLPEMIVSFKSLKSHSDGIFFGNLLGSVIINSTLILGLVSVINPISVDVPRDYFLPGAVFVIASVVFCLFIRTKHFLSRHEAVILLLLYLIFIILEFL</sequence>
<dbReference type="PANTHER" id="PTHR10846">
    <property type="entry name" value="SODIUM/POTASSIUM/CALCIUM EXCHANGER"/>
    <property type="match status" value="1"/>
</dbReference>
<evidence type="ECO:0000256" key="1">
    <source>
        <dbReference type="ARBA" id="ARBA00004141"/>
    </source>
</evidence>
<dbReference type="Pfam" id="PF01699">
    <property type="entry name" value="Na_Ca_ex"/>
    <property type="match status" value="2"/>
</dbReference>
<evidence type="ECO:0000256" key="2">
    <source>
        <dbReference type="ARBA" id="ARBA00022692"/>
    </source>
</evidence>
<accession>A0A0G1MP78</accession>
<dbReference type="Gene3D" id="1.20.1420.30">
    <property type="entry name" value="NCX, central ion-binding region"/>
    <property type="match status" value="2"/>
</dbReference>
<dbReference type="GO" id="GO:0005886">
    <property type="term" value="C:plasma membrane"/>
    <property type="evidence" value="ECO:0007669"/>
    <property type="project" value="TreeGrafter"/>
</dbReference>
<comment type="caution">
    <text evidence="7">The sequence shown here is derived from an EMBL/GenBank/DDBJ whole genome shotgun (WGS) entry which is preliminary data.</text>
</comment>
<feature type="transmembrane region" description="Helical" evidence="5">
    <location>
        <begin position="38"/>
        <end position="63"/>
    </location>
</feature>
<feature type="transmembrane region" description="Helical" evidence="5">
    <location>
        <begin position="303"/>
        <end position="322"/>
    </location>
</feature>
<dbReference type="AlphaFoldDB" id="A0A0G1MP78"/>
<keyword evidence="4 5" id="KW-0472">Membrane</keyword>
<feature type="transmembrane region" description="Helical" evidence="5">
    <location>
        <begin position="244"/>
        <end position="266"/>
    </location>
</feature>
<dbReference type="GO" id="GO:0006874">
    <property type="term" value="P:intracellular calcium ion homeostasis"/>
    <property type="evidence" value="ECO:0007669"/>
    <property type="project" value="TreeGrafter"/>
</dbReference>
<evidence type="ECO:0000256" key="4">
    <source>
        <dbReference type="ARBA" id="ARBA00023136"/>
    </source>
</evidence>
<feature type="transmembrane region" description="Helical" evidence="5">
    <location>
        <begin position="211"/>
        <end position="232"/>
    </location>
</feature>
<dbReference type="GO" id="GO:0008273">
    <property type="term" value="F:calcium, potassium:sodium antiporter activity"/>
    <property type="evidence" value="ECO:0007669"/>
    <property type="project" value="TreeGrafter"/>
</dbReference>
<dbReference type="Proteomes" id="UP000034329">
    <property type="component" value="Unassembled WGS sequence"/>
</dbReference>
<feature type="transmembrane region" description="Helical" evidence="5">
    <location>
        <begin position="129"/>
        <end position="146"/>
    </location>
</feature>
<dbReference type="InterPro" id="IPR044880">
    <property type="entry name" value="NCX_ion-bd_dom_sf"/>
</dbReference>
<dbReference type="EMBL" id="LCLA01000026">
    <property type="protein sequence ID" value="KKU09922.1"/>
    <property type="molecule type" value="Genomic_DNA"/>
</dbReference>
<feature type="domain" description="Sodium/calcium exchanger membrane region" evidence="6">
    <location>
        <begin position="5"/>
        <end position="146"/>
    </location>
</feature>
<feature type="domain" description="Sodium/calcium exchanger membrane region" evidence="6">
    <location>
        <begin position="180"/>
        <end position="320"/>
    </location>
</feature>
<dbReference type="InterPro" id="IPR004481">
    <property type="entry name" value="K/Na/Ca-exchanger"/>
</dbReference>
<keyword evidence="3 5" id="KW-1133">Transmembrane helix</keyword>
<evidence type="ECO:0000259" key="6">
    <source>
        <dbReference type="Pfam" id="PF01699"/>
    </source>
</evidence>
<feature type="transmembrane region" description="Helical" evidence="5">
    <location>
        <begin position="181"/>
        <end position="199"/>
    </location>
</feature>
<evidence type="ECO:0000313" key="8">
    <source>
        <dbReference type="Proteomes" id="UP000034329"/>
    </source>
</evidence>
<name>A0A0G1MP78_9BACT</name>
<feature type="transmembrane region" description="Helical" evidence="5">
    <location>
        <begin position="278"/>
        <end position="297"/>
    </location>
</feature>
<dbReference type="PANTHER" id="PTHR10846:SF8">
    <property type="entry name" value="INNER MEMBRANE PROTEIN YRBG"/>
    <property type="match status" value="1"/>
</dbReference>
<dbReference type="GO" id="GO:0005262">
    <property type="term" value="F:calcium channel activity"/>
    <property type="evidence" value="ECO:0007669"/>
    <property type="project" value="TreeGrafter"/>
</dbReference>
<evidence type="ECO:0000313" key="7">
    <source>
        <dbReference type="EMBL" id="KKU09922.1"/>
    </source>
</evidence>
<feature type="transmembrane region" description="Helical" evidence="5">
    <location>
        <begin position="75"/>
        <end position="97"/>
    </location>
</feature>
<proteinExistence type="predicted"/>
<dbReference type="InterPro" id="IPR004837">
    <property type="entry name" value="NaCa_Exmemb"/>
</dbReference>
<organism evidence="7 8">
    <name type="scientific">Candidatus Woesebacteria bacterium GW2011_GWB1_45_5</name>
    <dbReference type="NCBI Taxonomy" id="1618581"/>
    <lineage>
        <taxon>Bacteria</taxon>
        <taxon>Candidatus Woeseibacteriota</taxon>
    </lineage>
</organism>
<comment type="subcellular location">
    <subcellularLocation>
        <location evidence="1">Membrane</location>
        <topology evidence="1">Multi-pass membrane protein</topology>
    </subcellularLocation>
</comment>
<reference evidence="7 8" key="1">
    <citation type="journal article" date="2015" name="Nature">
        <title>rRNA introns, odd ribosomes, and small enigmatic genomes across a large radiation of phyla.</title>
        <authorList>
            <person name="Brown C.T."/>
            <person name="Hug L.A."/>
            <person name="Thomas B.C."/>
            <person name="Sharon I."/>
            <person name="Castelle C.J."/>
            <person name="Singh A."/>
            <person name="Wilkins M.J."/>
            <person name="Williams K.H."/>
            <person name="Banfield J.F."/>
        </authorList>
    </citation>
    <scope>NUCLEOTIDE SEQUENCE [LARGE SCALE GENOMIC DNA]</scope>
</reference>
<keyword evidence="2 5" id="KW-0812">Transmembrane</keyword>
<evidence type="ECO:0000256" key="5">
    <source>
        <dbReference type="SAM" id="Phobius"/>
    </source>
</evidence>
<protein>
    <submittedName>
        <fullName evidence="7">K+-dependent Na+/Ca+ exchanger family protein</fullName>
    </submittedName>
</protein>
<gene>
    <name evidence="7" type="ORF">UX13_C0026G0038</name>
</gene>
<evidence type="ECO:0000256" key="3">
    <source>
        <dbReference type="ARBA" id="ARBA00022989"/>
    </source>
</evidence>
<feature type="transmembrane region" description="Helical" evidence="5">
    <location>
        <begin position="103"/>
        <end position="122"/>
    </location>
</feature>